<proteinExistence type="predicted"/>
<accession>A0A438CEJ5</accession>
<dbReference type="CDD" id="cd09272">
    <property type="entry name" value="RNase_HI_RT_Ty1"/>
    <property type="match status" value="1"/>
</dbReference>
<protein>
    <submittedName>
        <fullName evidence="1">Copia protein</fullName>
    </submittedName>
</protein>
<dbReference type="PANTHER" id="PTHR11439:SF467">
    <property type="entry name" value="INTEGRASE CATALYTIC DOMAIN-CONTAINING PROTEIN"/>
    <property type="match status" value="1"/>
</dbReference>
<evidence type="ECO:0000313" key="2">
    <source>
        <dbReference type="Proteomes" id="UP000288805"/>
    </source>
</evidence>
<organism evidence="1 2">
    <name type="scientific">Vitis vinifera</name>
    <name type="common">Grape</name>
    <dbReference type="NCBI Taxonomy" id="29760"/>
    <lineage>
        <taxon>Eukaryota</taxon>
        <taxon>Viridiplantae</taxon>
        <taxon>Streptophyta</taxon>
        <taxon>Embryophyta</taxon>
        <taxon>Tracheophyta</taxon>
        <taxon>Spermatophyta</taxon>
        <taxon>Magnoliopsida</taxon>
        <taxon>eudicotyledons</taxon>
        <taxon>Gunneridae</taxon>
        <taxon>Pentapetalae</taxon>
        <taxon>rosids</taxon>
        <taxon>Vitales</taxon>
        <taxon>Vitaceae</taxon>
        <taxon>Viteae</taxon>
        <taxon>Vitis</taxon>
    </lineage>
</organism>
<dbReference type="AlphaFoldDB" id="A0A438CEJ5"/>
<name>A0A438CEJ5_VITVI</name>
<reference evidence="1 2" key="1">
    <citation type="journal article" date="2018" name="PLoS Genet.">
        <title>Population sequencing reveals clonal diversity and ancestral inbreeding in the grapevine cultivar Chardonnay.</title>
        <authorList>
            <person name="Roach M.J."/>
            <person name="Johnson D.L."/>
            <person name="Bohlmann J."/>
            <person name="van Vuuren H.J."/>
            <person name="Jones S.J."/>
            <person name="Pretorius I.S."/>
            <person name="Schmidt S.A."/>
            <person name="Borneman A.R."/>
        </authorList>
    </citation>
    <scope>NUCLEOTIDE SEQUENCE [LARGE SCALE GENOMIC DNA]</scope>
    <source>
        <strain evidence="2">cv. Chardonnay</strain>
        <tissue evidence="1">Leaf</tissue>
    </source>
</reference>
<gene>
    <name evidence="1" type="primary">GIP_207</name>
    <name evidence="1" type="ORF">CK203_107476</name>
</gene>
<dbReference type="PANTHER" id="PTHR11439">
    <property type="entry name" value="GAG-POL-RELATED RETROTRANSPOSON"/>
    <property type="match status" value="1"/>
</dbReference>
<evidence type="ECO:0000313" key="1">
    <source>
        <dbReference type="EMBL" id="RVW21632.1"/>
    </source>
</evidence>
<dbReference type="Proteomes" id="UP000288805">
    <property type="component" value="Unassembled WGS sequence"/>
</dbReference>
<comment type="caution">
    <text evidence="1">The sequence shown here is derived from an EMBL/GenBank/DDBJ whole genome shotgun (WGS) entry which is preliminary data.</text>
</comment>
<sequence length="253" mass="29135">MVVELKTAQWVELDEEPVDQFSSTGQMTQKPSFSSKMFKVDLNRSRSNRGLFKSEISLKDCKWCFEPKVQEGDKFSLDQCQSNDLEKKEMKNIPYASAVRSLMYAQRTKDYKLTYKRSDPLDMVGYQDSDFVGCLESRKSTFGYVFLLAREVISWGSAKQTLVTISTIEVEFVSCFEAMSHAIYVLAKNNKSENRSKHIDINYLAIRKHVKSNKVTIKHIRTRLMIVDPLMKGLPSKAYKEHVDHMGLNCVVL</sequence>
<dbReference type="EMBL" id="QGNW01002277">
    <property type="protein sequence ID" value="RVW21632.1"/>
    <property type="molecule type" value="Genomic_DNA"/>
</dbReference>